<dbReference type="KEGG" id="bdw:94335266"/>
<comment type="similarity">
    <text evidence="1">Belongs to the bacterial ribosomal protein bL12 family.</text>
</comment>
<dbReference type="EMBL" id="JALLKP010000001">
    <property type="protein sequence ID" value="KAK2197964.1"/>
    <property type="molecule type" value="Genomic_DNA"/>
</dbReference>
<dbReference type="GO" id="GO:0003735">
    <property type="term" value="F:structural constituent of ribosome"/>
    <property type="evidence" value="ECO:0007669"/>
    <property type="project" value="InterPro"/>
</dbReference>
<dbReference type="InterPro" id="IPR008932">
    <property type="entry name" value="Ribosomal_bL12_oligo"/>
</dbReference>
<proteinExistence type="inferred from homology"/>
<dbReference type="GO" id="GO:0003729">
    <property type="term" value="F:mRNA binding"/>
    <property type="evidence" value="ECO:0007669"/>
    <property type="project" value="TreeGrafter"/>
</dbReference>
<dbReference type="Proteomes" id="UP001214638">
    <property type="component" value="Unassembled WGS sequence"/>
</dbReference>
<dbReference type="SUPFAM" id="SSF54736">
    <property type="entry name" value="ClpS-like"/>
    <property type="match status" value="1"/>
</dbReference>
<dbReference type="InterPro" id="IPR000206">
    <property type="entry name" value="Ribosomal_bL12"/>
</dbReference>
<evidence type="ECO:0000256" key="3">
    <source>
        <dbReference type="ARBA" id="ARBA00023274"/>
    </source>
</evidence>
<dbReference type="GO" id="GO:1990904">
    <property type="term" value="C:ribonucleoprotein complex"/>
    <property type="evidence" value="ECO:0007669"/>
    <property type="project" value="UniProtKB-KW"/>
</dbReference>
<keyword evidence="6" id="KW-1185">Reference proteome</keyword>
<dbReference type="PANTHER" id="PTHR45987:SF4">
    <property type="entry name" value="LARGE RIBOSOMAL SUBUNIT PROTEIN BL12M"/>
    <property type="match status" value="1"/>
</dbReference>
<comment type="caution">
    <text evidence="5">The sequence shown here is derived from an EMBL/GenBank/DDBJ whole genome shotgun (WGS) entry which is preliminary data.</text>
</comment>
<dbReference type="GO" id="GO:0006412">
    <property type="term" value="P:translation"/>
    <property type="evidence" value="ECO:0007669"/>
    <property type="project" value="InterPro"/>
</dbReference>
<name>A0AAD9UQH7_9APIC</name>
<protein>
    <submittedName>
        <fullName evidence="5">Bifunctional Ribosomal protein L7-L12</fullName>
    </submittedName>
</protein>
<keyword evidence="3" id="KW-0687">Ribonucleoprotein</keyword>
<gene>
    <name evidence="5" type="ORF">BdWA1_000968</name>
</gene>
<organism evidence="5 6">
    <name type="scientific">Babesia duncani</name>
    <dbReference type="NCBI Taxonomy" id="323732"/>
    <lineage>
        <taxon>Eukaryota</taxon>
        <taxon>Sar</taxon>
        <taxon>Alveolata</taxon>
        <taxon>Apicomplexa</taxon>
        <taxon>Aconoidasida</taxon>
        <taxon>Piroplasmida</taxon>
        <taxon>Babesiidae</taxon>
        <taxon>Babesia</taxon>
    </lineage>
</organism>
<dbReference type="Pfam" id="PF16320">
    <property type="entry name" value="Ribosomal_L12_N"/>
    <property type="match status" value="1"/>
</dbReference>
<evidence type="ECO:0000256" key="1">
    <source>
        <dbReference type="ARBA" id="ARBA00007197"/>
    </source>
</evidence>
<evidence type="ECO:0000313" key="6">
    <source>
        <dbReference type="Proteomes" id="UP001214638"/>
    </source>
</evidence>
<sequence>MIRLLFALSLPIKAQDLGEMNNEDLFKCLISHSKVSRWKRTLLAFILWNIAPADAVRFSFVGDLSNTGGQLGTMMPLWSVNSYANRAAFIRPRQCVAGPGTRKLHARVDNVLEEIKQLTLLETAELVKKIQDAFGVSANVTIAAPIAAAPAQEPDDQDDDDEDDVKRVVKDSWEVVMTAVEAGRRMDMFRALKAMFPEKDLTTIKSHVDNLPYTIGVFSTQKEADEAYQKIKDAGGVVEIS</sequence>
<dbReference type="PANTHER" id="PTHR45987">
    <property type="entry name" value="39S RIBOSOMAL PROTEIN L12"/>
    <property type="match status" value="1"/>
</dbReference>
<reference evidence="5" key="1">
    <citation type="journal article" date="2023" name="Nat. Microbiol.">
        <title>Babesia duncani multi-omics identifies virulence factors and drug targets.</title>
        <authorList>
            <person name="Singh P."/>
            <person name="Lonardi S."/>
            <person name="Liang Q."/>
            <person name="Vydyam P."/>
            <person name="Khabirova E."/>
            <person name="Fang T."/>
            <person name="Gihaz S."/>
            <person name="Thekkiniath J."/>
            <person name="Munshi M."/>
            <person name="Abel S."/>
            <person name="Ciampossin L."/>
            <person name="Batugedara G."/>
            <person name="Gupta M."/>
            <person name="Lu X.M."/>
            <person name="Lenz T."/>
            <person name="Chakravarty S."/>
            <person name="Cornillot E."/>
            <person name="Hu Y."/>
            <person name="Ma W."/>
            <person name="Gonzalez L.M."/>
            <person name="Sanchez S."/>
            <person name="Estrada K."/>
            <person name="Sanchez-Flores A."/>
            <person name="Montero E."/>
            <person name="Harb O.S."/>
            <person name="Le Roch K.G."/>
            <person name="Mamoun C.B."/>
        </authorList>
    </citation>
    <scope>NUCLEOTIDE SEQUENCE</scope>
    <source>
        <strain evidence="5">WA1</strain>
    </source>
</reference>
<evidence type="ECO:0000313" key="5">
    <source>
        <dbReference type="EMBL" id="KAK2197964.1"/>
    </source>
</evidence>
<evidence type="ECO:0000256" key="2">
    <source>
        <dbReference type="ARBA" id="ARBA00022980"/>
    </source>
</evidence>
<dbReference type="Gene3D" id="1.20.5.710">
    <property type="entry name" value="Single helix bin"/>
    <property type="match status" value="1"/>
</dbReference>
<keyword evidence="2 5" id="KW-0689">Ribosomal protein</keyword>
<dbReference type="RefSeq" id="XP_067804806.1">
    <property type="nucleotide sequence ID" value="XM_067946015.1"/>
</dbReference>
<dbReference type="SUPFAM" id="SSF48300">
    <property type="entry name" value="Ribosomal protein L7/12, oligomerisation (N-terminal) domain"/>
    <property type="match status" value="1"/>
</dbReference>
<dbReference type="GO" id="GO:0005737">
    <property type="term" value="C:cytoplasm"/>
    <property type="evidence" value="ECO:0007669"/>
    <property type="project" value="UniProtKB-ARBA"/>
</dbReference>
<evidence type="ECO:0000259" key="4">
    <source>
        <dbReference type="Pfam" id="PF16320"/>
    </source>
</evidence>
<feature type="domain" description="Large ribosomal subunit protein bL12 oligomerization" evidence="4">
    <location>
        <begin position="109"/>
        <end position="151"/>
    </location>
</feature>
<dbReference type="InterPro" id="IPR014719">
    <property type="entry name" value="Ribosomal_bL12_C/ClpS-like"/>
</dbReference>
<accession>A0AAD9UQH7</accession>
<dbReference type="GO" id="GO:0005840">
    <property type="term" value="C:ribosome"/>
    <property type="evidence" value="ECO:0007669"/>
    <property type="project" value="UniProtKB-KW"/>
</dbReference>
<dbReference type="GeneID" id="94335266"/>
<dbReference type="AlphaFoldDB" id="A0AAD9UQH7"/>
<dbReference type="InterPro" id="IPR036235">
    <property type="entry name" value="Ribosomal_bL12_oligo_N_sf"/>
</dbReference>